<feature type="compositionally biased region" description="Polar residues" evidence="6">
    <location>
        <begin position="146"/>
        <end position="157"/>
    </location>
</feature>
<accession>B6JYV0</accession>
<dbReference type="InterPro" id="IPR024528">
    <property type="entry name" value="ThrE_2"/>
</dbReference>
<dbReference type="GO" id="GO:0022857">
    <property type="term" value="F:transmembrane transporter activity"/>
    <property type="evidence" value="ECO:0007669"/>
    <property type="project" value="InterPro"/>
</dbReference>
<dbReference type="HOGENOM" id="CLU_007078_3_0_1"/>
<feature type="region of interest" description="Disordered" evidence="6">
    <location>
        <begin position="94"/>
        <end position="202"/>
    </location>
</feature>
<dbReference type="GeneID" id="7048200"/>
<feature type="region of interest" description="Disordered" evidence="6">
    <location>
        <begin position="1"/>
        <end position="31"/>
    </location>
</feature>
<dbReference type="Pfam" id="PF06738">
    <property type="entry name" value="ThrE"/>
    <property type="match status" value="1"/>
</dbReference>
<proteinExistence type="inferred from homology"/>
<feature type="transmembrane region" description="Helical" evidence="7">
    <location>
        <begin position="460"/>
        <end position="480"/>
    </location>
</feature>
<keyword evidence="11" id="KW-1185">Reference proteome</keyword>
<feature type="compositionally biased region" description="Polar residues" evidence="6">
    <location>
        <begin position="124"/>
        <end position="133"/>
    </location>
</feature>
<evidence type="ECO:0000259" key="9">
    <source>
        <dbReference type="Pfam" id="PF12821"/>
    </source>
</evidence>
<dbReference type="PANTHER" id="PTHR31082:SF13">
    <property type="entry name" value="DUF1212 FAMILY PROTEIN"/>
    <property type="match status" value="1"/>
</dbReference>
<evidence type="ECO:0000256" key="6">
    <source>
        <dbReference type="SAM" id="MobiDB-lite"/>
    </source>
</evidence>
<dbReference type="OrthoDB" id="413008at2759"/>
<keyword evidence="4 7" id="KW-0472">Membrane</keyword>
<dbReference type="EMBL" id="KE651168">
    <property type="protein sequence ID" value="EEB06718.2"/>
    <property type="molecule type" value="Genomic_DNA"/>
</dbReference>
<feature type="transmembrane region" description="Helical" evidence="7">
    <location>
        <begin position="410"/>
        <end position="430"/>
    </location>
</feature>
<keyword evidence="2 7" id="KW-0812">Transmembrane</keyword>
<feature type="domain" description="Threonine/serine exporter-like N-terminal" evidence="8">
    <location>
        <begin position="304"/>
        <end position="548"/>
    </location>
</feature>
<name>B6JYV0_SCHJY</name>
<dbReference type="InterPro" id="IPR051361">
    <property type="entry name" value="ThrE/Ser_Exporter"/>
</dbReference>
<evidence type="ECO:0000256" key="7">
    <source>
        <dbReference type="SAM" id="Phobius"/>
    </source>
</evidence>
<feature type="transmembrane region" description="Helical" evidence="7">
    <location>
        <begin position="571"/>
        <end position="588"/>
    </location>
</feature>
<gene>
    <name evidence="10" type="ORF">SJAG_01770</name>
</gene>
<feature type="transmembrane region" description="Helical" evidence="7">
    <location>
        <begin position="705"/>
        <end position="727"/>
    </location>
</feature>
<dbReference type="AlphaFoldDB" id="B6JYV0"/>
<feature type="transmembrane region" description="Helical" evidence="7">
    <location>
        <begin position="644"/>
        <end position="663"/>
    </location>
</feature>
<evidence type="ECO:0000256" key="2">
    <source>
        <dbReference type="ARBA" id="ARBA00022692"/>
    </source>
</evidence>
<dbReference type="Proteomes" id="UP000001744">
    <property type="component" value="Unassembled WGS sequence"/>
</dbReference>
<feature type="transmembrane region" description="Helical" evidence="7">
    <location>
        <begin position="436"/>
        <end position="453"/>
    </location>
</feature>
<feature type="transmembrane region" description="Helical" evidence="7">
    <location>
        <begin position="528"/>
        <end position="551"/>
    </location>
</feature>
<reference evidence="10 11" key="1">
    <citation type="journal article" date="2011" name="Science">
        <title>Comparative functional genomics of the fission yeasts.</title>
        <authorList>
            <person name="Rhind N."/>
            <person name="Chen Z."/>
            <person name="Yassour M."/>
            <person name="Thompson D.A."/>
            <person name="Haas B.J."/>
            <person name="Habib N."/>
            <person name="Wapinski I."/>
            <person name="Roy S."/>
            <person name="Lin M.F."/>
            <person name="Heiman D.I."/>
            <person name="Young S.K."/>
            <person name="Furuya K."/>
            <person name="Guo Y."/>
            <person name="Pidoux A."/>
            <person name="Chen H.M."/>
            <person name="Robbertse B."/>
            <person name="Goldberg J.M."/>
            <person name="Aoki K."/>
            <person name="Bayne E.H."/>
            <person name="Berlin A.M."/>
            <person name="Desjardins C.A."/>
            <person name="Dobbs E."/>
            <person name="Dukaj L."/>
            <person name="Fan L."/>
            <person name="FitzGerald M.G."/>
            <person name="French C."/>
            <person name="Gujja S."/>
            <person name="Hansen K."/>
            <person name="Keifenheim D."/>
            <person name="Levin J.Z."/>
            <person name="Mosher R.A."/>
            <person name="Mueller C.A."/>
            <person name="Pfiffner J."/>
            <person name="Priest M."/>
            <person name="Russ C."/>
            <person name="Smialowska A."/>
            <person name="Swoboda P."/>
            <person name="Sykes S.M."/>
            <person name="Vaughn M."/>
            <person name="Vengrova S."/>
            <person name="Yoder R."/>
            <person name="Zeng Q."/>
            <person name="Allshire R."/>
            <person name="Baulcombe D."/>
            <person name="Birren B.W."/>
            <person name="Brown W."/>
            <person name="Ekwall K."/>
            <person name="Kellis M."/>
            <person name="Leatherwood J."/>
            <person name="Levin H."/>
            <person name="Margalit H."/>
            <person name="Martienssen R."/>
            <person name="Nieduszynski C.A."/>
            <person name="Spatafora J.W."/>
            <person name="Friedman N."/>
            <person name="Dalgaard J.Z."/>
            <person name="Baumann P."/>
            <person name="Niki H."/>
            <person name="Regev A."/>
            <person name="Nusbaum C."/>
        </authorList>
    </citation>
    <scope>NUCLEOTIDE SEQUENCE [LARGE SCALE GENOMIC DNA]</scope>
    <source>
        <strain evidence="11">yFS275 / FY16936</strain>
    </source>
</reference>
<dbReference type="Pfam" id="PF12821">
    <property type="entry name" value="ThrE_2"/>
    <property type="match status" value="1"/>
</dbReference>
<evidence type="ECO:0000259" key="8">
    <source>
        <dbReference type="Pfam" id="PF06738"/>
    </source>
</evidence>
<evidence type="ECO:0000313" key="10">
    <source>
        <dbReference type="EMBL" id="EEB06718.2"/>
    </source>
</evidence>
<evidence type="ECO:0000256" key="5">
    <source>
        <dbReference type="ARBA" id="ARBA00034125"/>
    </source>
</evidence>
<comment type="subcellular location">
    <subcellularLocation>
        <location evidence="1">Membrane</location>
        <topology evidence="1">Multi-pass membrane protein</topology>
    </subcellularLocation>
</comment>
<evidence type="ECO:0000256" key="3">
    <source>
        <dbReference type="ARBA" id="ARBA00022989"/>
    </source>
</evidence>
<dbReference type="VEuPathDB" id="FungiDB:SJAG_01770"/>
<evidence type="ECO:0000256" key="1">
    <source>
        <dbReference type="ARBA" id="ARBA00004141"/>
    </source>
</evidence>
<dbReference type="JaponicusDB" id="SJAG_01770"/>
<feature type="transmembrane region" description="Helical" evidence="7">
    <location>
        <begin position="618"/>
        <end position="637"/>
    </location>
</feature>
<protein>
    <submittedName>
        <fullName evidence="10">DUF1212 family protein</fullName>
    </submittedName>
</protein>
<feature type="transmembrane region" description="Helical" evidence="7">
    <location>
        <begin position="492"/>
        <end position="516"/>
    </location>
</feature>
<dbReference type="InterPro" id="IPR010619">
    <property type="entry name" value="ThrE-like_N"/>
</dbReference>
<evidence type="ECO:0000313" key="11">
    <source>
        <dbReference type="Proteomes" id="UP000001744"/>
    </source>
</evidence>
<dbReference type="STRING" id="402676.B6JYV0"/>
<evidence type="ECO:0000256" key="4">
    <source>
        <dbReference type="ARBA" id="ARBA00023136"/>
    </source>
</evidence>
<feature type="domain" description="Threonine/Serine exporter ThrE" evidence="9">
    <location>
        <begin position="574"/>
        <end position="721"/>
    </location>
</feature>
<comment type="similarity">
    <text evidence="5">Belongs to the ThrE exporter (TC 2.A.79) family.</text>
</comment>
<dbReference type="PANTHER" id="PTHR31082">
    <property type="entry name" value="PHEROMONE-REGULATED MEMBRANE PROTEIN 10"/>
    <property type="match status" value="1"/>
</dbReference>
<dbReference type="eggNOG" id="ENOG502QPMM">
    <property type="taxonomic scope" value="Eukaryota"/>
</dbReference>
<keyword evidence="3 7" id="KW-1133">Transmembrane helix</keyword>
<organism evidence="10 11">
    <name type="scientific">Schizosaccharomyces japonicus (strain yFS275 / FY16936)</name>
    <name type="common">Fission yeast</name>
    <dbReference type="NCBI Taxonomy" id="402676"/>
    <lineage>
        <taxon>Eukaryota</taxon>
        <taxon>Fungi</taxon>
        <taxon>Dikarya</taxon>
        <taxon>Ascomycota</taxon>
        <taxon>Taphrinomycotina</taxon>
        <taxon>Schizosaccharomycetes</taxon>
        <taxon>Schizosaccharomycetales</taxon>
        <taxon>Schizosaccharomycetaceae</taxon>
        <taxon>Schizosaccharomyces</taxon>
    </lineage>
</organism>
<dbReference type="RefSeq" id="XP_002173011.2">
    <property type="nucleotide sequence ID" value="XM_002172975.2"/>
</dbReference>
<sequence>MQLRLDPRRPNWLTSASQDSEEDVTSNDGSTKHYASLLQRPAIELNPQFFFPSRNKPRTIGRANCVIPSIKIEENSEQQEQDEDENSFVKSIQRNPFTKHTNPFRDDNSDSAVQNGLRPGIPTRSVSFNNKLASQLEEEATRRQHSSNSEDGTSSPSFFRHKRFPLNQSALSLDLSSRRRDSQNSKDWSSEQPHQDNEAGLEESSRKGFLAWILKLFVSRDANAYIGPLDVSISGHLKLLPKIVNSVQKEKQSLEKEQPQPENGTYRERLSYAFHKYARSDLHRSRSKLRITVHPDPYEKRQLFIIKLCESLMRFGTPSHRIEKSLNTAAKVLDVGCKFLYFPDCMVLSFTKQETHSADINIVHASTITDLNRMALVNEVYRRVIFDELGATEGAETLQKIISFLPLYRSWLVVFMHGLASASILPVAFGGGWIDTPVGFFLGLILGFLRVYVAPRSYIFNNLFEIIVSILTTFLGRAFGSIYRGSTEVFCFAALTEGAIVLILPGYIVFCAVLELQSKSIVAGGVRLLYAIIFSLFLSFGITIGAALYGWMDKKATNQSTCPSTRAVNPLYYILLIPIFTMCLLIVNQAHPRQWPIQMIISCVGYLVNYFSSLHFGTSQISNAIGAFAIGCFGNVYSHFGKTMSFAAVLPAIFVQVPSGFAAQGGVSAGLQTATNIVNHNTTTNTTVVTVQDNQNSSLQFGFTMVQIAIGIAVGFFASSITIYPFFGINQSKDEED</sequence>
<dbReference type="GO" id="GO:0016020">
    <property type="term" value="C:membrane"/>
    <property type="evidence" value="ECO:0007669"/>
    <property type="project" value="UniProtKB-SubCell"/>
</dbReference>